<evidence type="ECO:0000313" key="16">
    <source>
        <dbReference type="Proteomes" id="UP000050741"/>
    </source>
</evidence>
<keyword evidence="5" id="KW-0109">Calcium transport</keyword>
<dbReference type="PANTHER" id="PTHR15929:SF0">
    <property type="entry name" value="STORE-OPERATED CALCIUM ENTRY-ASSOCIATED REGULATORY FACTOR"/>
    <property type="match status" value="1"/>
</dbReference>
<reference evidence="16" key="2">
    <citation type="submission" date="2014-05" db="EMBL/GenBank/DDBJ databases">
        <title>The genome and life-stage specific transcriptomes of Globodera pallida elucidate key aspects of plant parasitism by a cyst nematode.</title>
        <authorList>
            <person name="Cotton J.A."/>
            <person name="Lilley C.J."/>
            <person name="Jones L.M."/>
            <person name="Kikuchi T."/>
            <person name="Reid A.J."/>
            <person name="Thorpe P."/>
            <person name="Tsai I.J."/>
            <person name="Beasley H."/>
            <person name="Blok V."/>
            <person name="Cock P.J.A."/>
            <person name="Van den Akker S.E."/>
            <person name="Holroyd N."/>
            <person name="Hunt M."/>
            <person name="Mantelin S."/>
            <person name="Naghra H."/>
            <person name="Pain A."/>
            <person name="Palomares-Rius J.E."/>
            <person name="Zarowiecki M."/>
            <person name="Berriman M."/>
            <person name="Jones J.T."/>
            <person name="Urwin P.E."/>
        </authorList>
    </citation>
    <scope>NUCLEOTIDE SEQUENCE [LARGE SCALE GENOMIC DNA]</scope>
    <source>
        <strain evidence="16">Lindley</strain>
    </source>
</reference>
<dbReference type="Pfam" id="PF06682">
    <property type="entry name" value="SARAF"/>
    <property type="match status" value="1"/>
</dbReference>
<dbReference type="GO" id="GO:0006816">
    <property type="term" value="P:calcium ion transport"/>
    <property type="evidence" value="ECO:0007669"/>
    <property type="project" value="UniProtKB-KW"/>
</dbReference>
<reference evidence="17" key="3">
    <citation type="submission" date="2016-06" db="UniProtKB">
        <authorList>
            <consortium name="WormBaseParasite"/>
        </authorList>
    </citation>
    <scope>IDENTIFICATION</scope>
</reference>
<evidence type="ECO:0000256" key="13">
    <source>
        <dbReference type="ARBA" id="ARBA00031116"/>
    </source>
</evidence>
<evidence type="ECO:0000256" key="3">
    <source>
        <dbReference type="ARBA" id="ARBA00016584"/>
    </source>
</evidence>
<dbReference type="GO" id="GO:2001256">
    <property type="term" value="P:regulation of store-operated calcium entry"/>
    <property type="evidence" value="ECO:0007669"/>
    <property type="project" value="InterPro"/>
</dbReference>
<evidence type="ECO:0000256" key="5">
    <source>
        <dbReference type="ARBA" id="ARBA00022568"/>
    </source>
</evidence>
<keyword evidence="6 15" id="KW-0812">Transmembrane</keyword>
<accession>A0A183BPA5</accession>
<evidence type="ECO:0000256" key="7">
    <source>
        <dbReference type="ARBA" id="ARBA00022729"/>
    </source>
</evidence>
<evidence type="ECO:0000256" key="14">
    <source>
        <dbReference type="SAM" id="MobiDB-lite"/>
    </source>
</evidence>
<name>A0A183BPA5_GLOPA</name>
<feature type="transmembrane region" description="Helical" evidence="15">
    <location>
        <begin position="156"/>
        <end position="177"/>
    </location>
</feature>
<reference evidence="16" key="1">
    <citation type="submission" date="2013-12" db="EMBL/GenBank/DDBJ databases">
        <authorList>
            <person name="Aslett M."/>
        </authorList>
    </citation>
    <scope>NUCLEOTIDE SEQUENCE [LARGE SCALE GENOMIC DNA]</scope>
    <source>
        <strain evidence="16">Lindley</strain>
    </source>
</reference>
<evidence type="ECO:0000256" key="1">
    <source>
        <dbReference type="ARBA" id="ARBA00004115"/>
    </source>
</evidence>
<dbReference type="InterPro" id="IPR009567">
    <property type="entry name" value="SARAF"/>
</dbReference>
<dbReference type="WBParaSite" id="GPLIN_000244100">
    <property type="protein sequence ID" value="GPLIN_000244100"/>
    <property type="gene ID" value="GPLIN_000244100"/>
</dbReference>
<keyword evidence="10 15" id="KW-1133">Transmembrane helix</keyword>
<evidence type="ECO:0000313" key="17">
    <source>
        <dbReference type="WBParaSite" id="GPLIN_000244100"/>
    </source>
</evidence>
<feature type="region of interest" description="Disordered" evidence="14">
    <location>
        <begin position="264"/>
        <end position="311"/>
    </location>
</feature>
<organism evidence="16 17">
    <name type="scientific">Globodera pallida</name>
    <name type="common">Potato cyst nematode worm</name>
    <name type="synonym">Heterodera pallida</name>
    <dbReference type="NCBI Taxonomy" id="36090"/>
    <lineage>
        <taxon>Eukaryota</taxon>
        <taxon>Metazoa</taxon>
        <taxon>Ecdysozoa</taxon>
        <taxon>Nematoda</taxon>
        <taxon>Chromadorea</taxon>
        <taxon>Rhabditida</taxon>
        <taxon>Tylenchina</taxon>
        <taxon>Tylenchomorpha</taxon>
        <taxon>Tylenchoidea</taxon>
        <taxon>Heteroderidae</taxon>
        <taxon>Heteroderinae</taxon>
        <taxon>Globodera</taxon>
    </lineage>
</organism>
<keyword evidence="16" id="KW-1185">Reference proteome</keyword>
<feature type="compositionally biased region" description="Pro residues" evidence="14">
    <location>
        <begin position="199"/>
        <end position="215"/>
    </location>
</feature>
<dbReference type="GO" id="GO:0005789">
    <property type="term" value="C:endoplasmic reticulum membrane"/>
    <property type="evidence" value="ECO:0007669"/>
    <property type="project" value="UniProtKB-SubCell"/>
</dbReference>
<keyword evidence="11" id="KW-0406">Ion transport</keyword>
<feature type="compositionally biased region" description="Gly residues" evidence="14">
    <location>
        <begin position="281"/>
        <end position="290"/>
    </location>
</feature>
<dbReference type="AlphaFoldDB" id="A0A183BPA5"/>
<feature type="region of interest" description="Disordered" evidence="14">
    <location>
        <begin position="184"/>
        <end position="233"/>
    </location>
</feature>
<protein>
    <recommendedName>
        <fullName evidence="3">Store-operated calcium entry-associated regulatory factor</fullName>
    </recommendedName>
    <alternativeName>
        <fullName evidence="13">Transmembrane protein 66</fullName>
    </alternativeName>
</protein>
<evidence type="ECO:0000256" key="2">
    <source>
        <dbReference type="ARBA" id="ARBA00006833"/>
    </source>
</evidence>
<comment type="subcellular location">
    <subcellularLocation>
        <location evidence="1">Endoplasmic reticulum membrane</location>
        <topology evidence="1">Single-pass type I membrane protein</topology>
    </subcellularLocation>
</comment>
<evidence type="ECO:0000256" key="6">
    <source>
        <dbReference type="ARBA" id="ARBA00022692"/>
    </source>
</evidence>
<feature type="transmembrane region" description="Helical" evidence="15">
    <location>
        <begin position="6"/>
        <end position="30"/>
    </location>
</feature>
<feature type="compositionally biased region" description="Gly residues" evidence="14">
    <location>
        <begin position="222"/>
        <end position="233"/>
    </location>
</feature>
<evidence type="ECO:0000256" key="11">
    <source>
        <dbReference type="ARBA" id="ARBA00023065"/>
    </source>
</evidence>
<dbReference type="Proteomes" id="UP000050741">
    <property type="component" value="Unassembled WGS sequence"/>
</dbReference>
<keyword evidence="12 15" id="KW-0472">Membrane</keyword>
<evidence type="ECO:0000256" key="4">
    <source>
        <dbReference type="ARBA" id="ARBA00022448"/>
    </source>
</evidence>
<evidence type="ECO:0000256" key="12">
    <source>
        <dbReference type="ARBA" id="ARBA00023136"/>
    </source>
</evidence>
<evidence type="ECO:0000256" key="8">
    <source>
        <dbReference type="ARBA" id="ARBA00022824"/>
    </source>
</evidence>
<comment type="similarity">
    <text evidence="2">Belongs to the SARAF family.</text>
</comment>
<evidence type="ECO:0000256" key="9">
    <source>
        <dbReference type="ARBA" id="ARBA00022837"/>
    </source>
</evidence>
<keyword evidence="4" id="KW-0813">Transport</keyword>
<keyword evidence="7" id="KW-0732">Signal</keyword>
<evidence type="ECO:0000256" key="10">
    <source>
        <dbReference type="ARBA" id="ARBA00022989"/>
    </source>
</evidence>
<feature type="compositionally biased region" description="Low complexity" evidence="14">
    <location>
        <begin position="291"/>
        <end position="303"/>
    </location>
</feature>
<keyword evidence="9" id="KW-0106">Calcium</keyword>
<sequence>MNLFGVFFTSVFFLICSTRIGIVGANRVLLRDVTSLTLRRGEYTAGRRSSPVAQLECVGGTAYGKFAPKVVQCYNRGWDGRDVQWECKAEMNKDYQFGSIDVSCEGYEYSNDPYILAGSCGLRYELDYSSIGAKRQTFGDYVSYPSGRPWFKVENIVYILAILFIMYILYLMFWPGAGTAGGADRRPGGGGGGGGYPPDDAPPPPGWNNPPPPPSYDDSCGGNAGAGGGSGGRGSGGPGFFSGLGLGALGGYLWGRNPGYDGEYRYRRPHTSSYDQYDSGGHYGGGGYGGSSPSTSSSTHTSSGFGGTSRR</sequence>
<proteinExistence type="inferred from homology"/>
<dbReference type="PANTHER" id="PTHR15929">
    <property type="entry name" value="STORE-OPERATED CALCIUM ENTRY-ASSOCIATED REGULATORY FACTOR"/>
    <property type="match status" value="1"/>
</dbReference>
<keyword evidence="8" id="KW-0256">Endoplasmic reticulum</keyword>
<evidence type="ECO:0000256" key="15">
    <source>
        <dbReference type="SAM" id="Phobius"/>
    </source>
</evidence>